<feature type="compositionally biased region" description="Low complexity" evidence="1">
    <location>
        <begin position="192"/>
        <end position="210"/>
    </location>
</feature>
<accession>X6NU61</accession>
<keyword evidence="3" id="KW-1185">Reference proteome</keyword>
<feature type="region of interest" description="Disordered" evidence="1">
    <location>
        <begin position="180"/>
        <end position="211"/>
    </location>
</feature>
<name>X6NU61_RETFI</name>
<proteinExistence type="predicted"/>
<protein>
    <submittedName>
        <fullName evidence="2">Uncharacterized protein</fullName>
    </submittedName>
</protein>
<evidence type="ECO:0000313" key="3">
    <source>
        <dbReference type="Proteomes" id="UP000023152"/>
    </source>
</evidence>
<reference evidence="2 3" key="1">
    <citation type="journal article" date="2013" name="Curr. Biol.">
        <title>The Genome of the Foraminiferan Reticulomyxa filosa.</title>
        <authorList>
            <person name="Glockner G."/>
            <person name="Hulsmann N."/>
            <person name="Schleicher M."/>
            <person name="Noegel A.A."/>
            <person name="Eichinger L."/>
            <person name="Gallinger C."/>
            <person name="Pawlowski J."/>
            <person name="Sierra R."/>
            <person name="Euteneuer U."/>
            <person name="Pillet L."/>
            <person name="Moustafa A."/>
            <person name="Platzer M."/>
            <person name="Groth M."/>
            <person name="Szafranski K."/>
            <person name="Schliwa M."/>
        </authorList>
    </citation>
    <scope>NUCLEOTIDE SEQUENCE [LARGE SCALE GENOMIC DNA]</scope>
</reference>
<organism evidence="2 3">
    <name type="scientific">Reticulomyxa filosa</name>
    <dbReference type="NCBI Taxonomy" id="46433"/>
    <lineage>
        <taxon>Eukaryota</taxon>
        <taxon>Sar</taxon>
        <taxon>Rhizaria</taxon>
        <taxon>Retaria</taxon>
        <taxon>Foraminifera</taxon>
        <taxon>Monothalamids</taxon>
        <taxon>Reticulomyxidae</taxon>
        <taxon>Reticulomyxa</taxon>
    </lineage>
</organism>
<dbReference type="EMBL" id="ASPP01006116">
    <property type="protein sequence ID" value="ETO29324.1"/>
    <property type="molecule type" value="Genomic_DNA"/>
</dbReference>
<evidence type="ECO:0000313" key="2">
    <source>
        <dbReference type="EMBL" id="ETO29324.1"/>
    </source>
</evidence>
<gene>
    <name evidence="2" type="ORF">RFI_07795</name>
</gene>
<comment type="caution">
    <text evidence="2">The sequence shown here is derived from an EMBL/GenBank/DDBJ whole genome shotgun (WGS) entry which is preliminary data.</text>
</comment>
<dbReference type="AlphaFoldDB" id="X6NU61"/>
<dbReference type="Proteomes" id="UP000023152">
    <property type="component" value="Unassembled WGS sequence"/>
</dbReference>
<evidence type="ECO:0000256" key="1">
    <source>
        <dbReference type="SAM" id="MobiDB-lite"/>
    </source>
</evidence>
<sequence length="370" mass="42281">MNPTFGMNTQTLPYLGSNYSYGRLQQPQPYVASNFSYPASMVNTAHNFHAGIPNNGYNEIVSVSQCQSEISRAYQMKQEQLWISHQRNVEEINHMNSYPHIRHHCVITDRLDKDDSRYTNFTKQVENNERLFDANDDTFEDRNYIAQKMNAQRLSALNIESGNLSRNSSRESFIRDNCECGDDSDEDRANNVSDYVSTPSTTSSVSNDDSLPLCNPGDNSMCVTTCEKNVTDQRRVTCLGLLEDWCGQMDERNKPNEKTESDKEQQFVIDYAWINEELDKLETAREEKVAQHTSTDIIPSVVHLPVQVQLAVPIDHPVPWMNATYAMPMPMIHFPFQTYIPTNVGMGTAFNVNVVNSNNYYINEQLGYFA</sequence>